<sequence>MPMSLTTLRPDPDTRPMLESERLGLAAHLHVALRRRVGRVTDVEWLTRDATYAREILALARDCGHVDVQECARKLELALAPLLRRPAAEPAPARAPATAVTSRDTLAQRYIGRLR</sequence>
<evidence type="ECO:0000313" key="2">
    <source>
        <dbReference type="Proteomes" id="UP001365405"/>
    </source>
</evidence>
<dbReference type="EMBL" id="JBBUTH010000009">
    <property type="protein sequence ID" value="MEK8052268.1"/>
    <property type="molecule type" value="Genomic_DNA"/>
</dbReference>
<dbReference type="Proteomes" id="UP001365405">
    <property type="component" value="Unassembled WGS sequence"/>
</dbReference>
<name>A0ABU9CKC4_9BURK</name>
<gene>
    <name evidence="1" type="ORF">AACH10_18600</name>
</gene>
<evidence type="ECO:0000313" key="1">
    <source>
        <dbReference type="EMBL" id="MEK8052268.1"/>
    </source>
</evidence>
<proteinExistence type="predicted"/>
<keyword evidence="2" id="KW-1185">Reference proteome</keyword>
<dbReference type="RefSeq" id="WP_341411984.1">
    <property type="nucleotide sequence ID" value="NZ_JBBUTH010000009.1"/>
</dbReference>
<reference evidence="1 2" key="1">
    <citation type="submission" date="2024-04" db="EMBL/GenBank/DDBJ databases">
        <title>Novel species of the genus Ideonella isolated from streams.</title>
        <authorList>
            <person name="Lu H."/>
        </authorList>
    </citation>
    <scope>NUCLEOTIDE SEQUENCE [LARGE SCALE GENOMIC DNA]</scope>
    <source>
        <strain evidence="1 2">DXS22W</strain>
    </source>
</reference>
<protein>
    <submittedName>
        <fullName evidence="1">Uncharacterized protein</fullName>
    </submittedName>
</protein>
<organism evidence="1 2">
    <name type="scientific">Pseudaquabacterium inlustre</name>
    <dbReference type="NCBI Taxonomy" id="2984192"/>
    <lineage>
        <taxon>Bacteria</taxon>
        <taxon>Pseudomonadati</taxon>
        <taxon>Pseudomonadota</taxon>
        <taxon>Betaproteobacteria</taxon>
        <taxon>Burkholderiales</taxon>
        <taxon>Sphaerotilaceae</taxon>
        <taxon>Pseudaquabacterium</taxon>
    </lineage>
</organism>
<accession>A0ABU9CKC4</accession>
<comment type="caution">
    <text evidence="1">The sequence shown here is derived from an EMBL/GenBank/DDBJ whole genome shotgun (WGS) entry which is preliminary data.</text>
</comment>